<evidence type="ECO:0000313" key="6">
    <source>
        <dbReference type="Proteomes" id="UP000014680"/>
    </source>
</evidence>
<dbReference type="OMA" id="MPINHQG"/>
<dbReference type="InterPro" id="IPR051581">
    <property type="entry name" value="Ca-bind"/>
</dbReference>
<dbReference type="VEuPathDB" id="AmoebaDB:EIN_320480"/>
<dbReference type="InterPro" id="IPR002048">
    <property type="entry name" value="EF_hand_dom"/>
</dbReference>
<dbReference type="Proteomes" id="UP000014680">
    <property type="component" value="Unassembled WGS sequence"/>
</dbReference>
<dbReference type="PANTHER" id="PTHR34524">
    <property type="entry name" value="CALCYPHOSIN"/>
    <property type="match status" value="1"/>
</dbReference>
<dbReference type="Gene3D" id="1.10.238.10">
    <property type="entry name" value="EF-hand"/>
    <property type="match status" value="2"/>
</dbReference>
<dbReference type="PANTHER" id="PTHR34524:SF6">
    <property type="entry name" value="CALCYPHOSINE LIKE"/>
    <property type="match status" value="1"/>
</dbReference>
<dbReference type="KEGG" id="eiv:EIN_320480"/>
<dbReference type="InterPro" id="IPR018247">
    <property type="entry name" value="EF_Hand_1_Ca_BS"/>
</dbReference>
<evidence type="ECO:0000259" key="4">
    <source>
        <dbReference type="PROSITE" id="PS50222"/>
    </source>
</evidence>
<organism evidence="5 6">
    <name type="scientific">Entamoeba invadens IP1</name>
    <dbReference type="NCBI Taxonomy" id="370355"/>
    <lineage>
        <taxon>Eukaryota</taxon>
        <taxon>Amoebozoa</taxon>
        <taxon>Evosea</taxon>
        <taxon>Archamoebae</taxon>
        <taxon>Mastigamoebida</taxon>
        <taxon>Entamoebidae</taxon>
        <taxon>Entamoeba</taxon>
    </lineage>
</organism>
<feature type="domain" description="EF-hand" evidence="4">
    <location>
        <begin position="77"/>
        <end position="112"/>
    </location>
</feature>
<reference evidence="5 6" key="1">
    <citation type="submission" date="2012-10" db="EMBL/GenBank/DDBJ databases">
        <authorList>
            <person name="Zafar N."/>
            <person name="Inman J."/>
            <person name="Hall N."/>
            <person name="Lorenzi H."/>
            <person name="Caler E."/>
        </authorList>
    </citation>
    <scope>NUCLEOTIDE SEQUENCE [LARGE SCALE GENOMIC DNA]</scope>
    <source>
        <strain evidence="5 6">IP1</strain>
    </source>
</reference>
<keyword evidence="1" id="KW-0479">Metal-binding</keyword>
<accession>A0A0A1TZQ3</accession>
<dbReference type="SMART" id="SM00054">
    <property type="entry name" value="EFh"/>
    <property type="match status" value="4"/>
</dbReference>
<dbReference type="CDD" id="cd00051">
    <property type="entry name" value="EFh"/>
    <property type="match status" value="1"/>
</dbReference>
<evidence type="ECO:0000256" key="3">
    <source>
        <dbReference type="ARBA" id="ARBA00022837"/>
    </source>
</evidence>
<feature type="domain" description="EF-hand" evidence="4">
    <location>
        <begin position="38"/>
        <end position="73"/>
    </location>
</feature>
<dbReference type="RefSeq" id="XP_004253820.1">
    <property type="nucleotide sequence ID" value="XM_004253772.1"/>
</dbReference>
<proteinExistence type="predicted"/>
<dbReference type="PROSITE" id="PS00018">
    <property type="entry name" value="EF_HAND_1"/>
    <property type="match status" value="4"/>
</dbReference>
<evidence type="ECO:0000313" key="5">
    <source>
        <dbReference type="EMBL" id="ELP87049.1"/>
    </source>
</evidence>
<protein>
    <submittedName>
        <fullName evidence="5">Calcium binding protein, putative</fullName>
    </submittedName>
</protein>
<dbReference type="SUPFAM" id="SSF47473">
    <property type="entry name" value="EF-hand"/>
    <property type="match status" value="1"/>
</dbReference>
<keyword evidence="3" id="KW-0106">Calcium</keyword>
<dbReference type="PROSITE" id="PS50222">
    <property type="entry name" value="EF_HAND_2"/>
    <property type="match status" value="4"/>
</dbReference>
<feature type="domain" description="EF-hand" evidence="4">
    <location>
        <begin position="2"/>
        <end position="37"/>
    </location>
</feature>
<dbReference type="GO" id="GO:0005509">
    <property type="term" value="F:calcium ion binding"/>
    <property type="evidence" value="ECO:0007669"/>
    <property type="project" value="InterPro"/>
</dbReference>
<dbReference type="OrthoDB" id="191686at2759"/>
<evidence type="ECO:0000256" key="2">
    <source>
        <dbReference type="ARBA" id="ARBA00022737"/>
    </source>
</evidence>
<name>A0A0A1TZQ3_ENTIV</name>
<evidence type="ECO:0000256" key="1">
    <source>
        <dbReference type="ARBA" id="ARBA00022723"/>
    </source>
</evidence>
<dbReference type="EMBL" id="KB206890">
    <property type="protein sequence ID" value="ELP87049.1"/>
    <property type="molecule type" value="Genomic_DNA"/>
</dbReference>
<dbReference type="InterPro" id="IPR011992">
    <property type="entry name" value="EF-hand-dom_pair"/>
</dbReference>
<gene>
    <name evidence="5" type="ORF">EIN_320480</name>
</gene>
<sequence length="146" mass="16668">METTSENDIVFDQLDTDKNQLITFEEFYKGIEPYIHAEDIKPLRLFFSLADTDSNGSINKEEFSKLFDVFETMGSGSQVDMYTAFFALADSNKDGVLEIDELRRFLNSTGFASSRKEANKLLLEFDKNSDGVLQLSEFLAIFIDKK</sequence>
<dbReference type="AlphaFoldDB" id="A0A0A1TZQ3"/>
<keyword evidence="6" id="KW-1185">Reference proteome</keyword>
<keyword evidence="2" id="KW-0677">Repeat</keyword>
<dbReference type="Pfam" id="PF13499">
    <property type="entry name" value="EF-hand_7"/>
    <property type="match status" value="2"/>
</dbReference>
<feature type="domain" description="EF-hand" evidence="4">
    <location>
        <begin position="113"/>
        <end position="146"/>
    </location>
</feature>
<dbReference type="GeneID" id="14886003"/>